<dbReference type="PANTHER" id="PTHR47691">
    <property type="entry name" value="REGULATOR-RELATED"/>
    <property type="match status" value="1"/>
</dbReference>
<dbReference type="Gene3D" id="1.25.40.10">
    <property type="entry name" value="Tetratricopeptide repeat domain"/>
    <property type="match status" value="1"/>
</dbReference>
<dbReference type="AlphaFoldDB" id="A0A919TX36"/>
<dbReference type="PANTHER" id="PTHR47691:SF3">
    <property type="entry name" value="HTH-TYPE TRANSCRIPTIONAL REGULATOR RV0890C-RELATED"/>
    <property type="match status" value="1"/>
</dbReference>
<gene>
    <name evidence="2" type="ORF">Ate02nite_94330</name>
</gene>
<evidence type="ECO:0008006" key="4">
    <source>
        <dbReference type="Google" id="ProtNLM"/>
    </source>
</evidence>
<name>A0A919TX36_9ACTN</name>
<reference evidence="2" key="1">
    <citation type="submission" date="2021-01" db="EMBL/GenBank/DDBJ databases">
        <title>Whole genome shotgun sequence of Actinoplanes tereljensis NBRC 105297.</title>
        <authorList>
            <person name="Komaki H."/>
            <person name="Tamura T."/>
        </authorList>
    </citation>
    <scope>NUCLEOTIDE SEQUENCE</scope>
    <source>
        <strain evidence="2">NBRC 105297</strain>
    </source>
</reference>
<evidence type="ECO:0000313" key="3">
    <source>
        <dbReference type="Proteomes" id="UP000623608"/>
    </source>
</evidence>
<protein>
    <recommendedName>
        <fullName evidence="4">Tetratricopeptide repeat protein</fullName>
    </recommendedName>
</protein>
<evidence type="ECO:0000313" key="2">
    <source>
        <dbReference type="EMBL" id="GIF26703.1"/>
    </source>
</evidence>
<sequence>MWRRDAGRGHHEWVVTYVEQAKAAFRGGHTELLEALSRAEIVRARAAGDVPGELAAVCMLARACIRRHDFAAAEQLARRGRRLAESRPDRNLLQTPLHIQAAVARMSGDLTSARALYRESIQLNESIGEPRMAIMERHNLGYVELHLGDVATAHDLFTAARTQALRLGYTDQLAEMALGAAVVSCAGGDPERAASLLGASDKDYDNHGRIPDPDDAAERRRLVDAIRRVMSREAFDAAYAMGATVSLPKALRDWPR</sequence>
<feature type="region of interest" description="Disordered" evidence="1">
    <location>
        <begin position="197"/>
        <end position="216"/>
    </location>
</feature>
<proteinExistence type="predicted"/>
<accession>A0A919TX36</accession>
<organism evidence="2 3">
    <name type="scientific">Paractinoplanes tereljensis</name>
    <dbReference type="NCBI Taxonomy" id="571912"/>
    <lineage>
        <taxon>Bacteria</taxon>
        <taxon>Bacillati</taxon>
        <taxon>Actinomycetota</taxon>
        <taxon>Actinomycetes</taxon>
        <taxon>Micromonosporales</taxon>
        <taxon>Micromonosporaceae</taxon>
        <taxon>Paractinoplanes</taxon>
    </lineage>
</organism>
<dbReference type="Proteomes" id="UP000623608">
    <property type="component" value="Unassembled WGS sequence"/>
</dbReference>
<comment type="caution">
    <text evidence="2">The sequence shown here is derived from an EMBL/GenBank/DDBJ whole genome shotgun (WGS) entry which is preliminary data.</text>
</comment>
<dbReference type="InterPro" id="IPR011990">
    <property type="entry name" value="TPR-like_helical_dom_sf"/>
</dbReference>
<feature type="compositionally biased region" description="Basic and acidic residues" evidence="1">
    <location>
        <begin position="200"/>
        <end position="216"/>
    </location>
</feature>
<dbReference type="EMBL" id="BOMY01000064">
    <property type="protein sequence ID" value="GIF26703.1"/>
    <property type="molecule type" value="Genomic_DNA"/>
</dbReference>
<keyword evidence="3" id="KW-1185">Reference proteome</keyword>
<evidence type="ECO:0000256" key="1">
    <source>
        <dbReference type="SAM" id="MobiDB-lite"/>
    </source>
</evidence>
<dbReference type="SUPFAM" id="SSF48452">
    <property type="entry name" value="TPR-like"/>
    <property type="match status" value="1"/>
</dbReference>